<proteinExistence type="inferred from homology"/>
<evidence type="ECO:0000256" key="8">
    <source>
        <dbReference type="ARBA" id="ARBA00022989"/>
    </source>
</evidence>
<comment type="cofactor">
    <cofactor evidence="1">
        <name>heme</name>
        <dbReference type="ChEBI" id="CHEBI:30413"/>
    </cofactor>
</comment>
<comment type="subcellular location">
    <subcellularLocation>
        <location evidence="2">Membrane</location>
    </subcellularLocation>
</comment>
<evidence type="ECO:0000256" key="5">
    <source>
        <dbReference type="ARBA" id="ARBA00022617"/>
    </source>
</evidence>
<evidence type="ECO:0000256" key="3">
    <source>
        <dbReference type="ARBA" id="ARBA00004721"/>
    </source>
</evidence>
<sequence>MSSTALELIAQSGFGCSFDDLIQDHNEYESSHALRLPGPTGFRLIFFRVYWLTLLMKIGPPAFRRMLVIDQLNEGEDFLSILSEFITLFSKTFTFAGMGTTSSALSRALWILAQRKDVQDTLRQEIREARAKAEGDSSYDTLVSCRETMRMFTPLSTMDTVLPLSEPITGVDGRKIHEIHVPKGTSLVIGLLASNRSNDLCGPDTHEWKPQRWLKLLPEALLTVHLPGIHANFLFTYPFSSAHLEVVLSLLIEEIESAPSKDISWHMKGVDTPLLAKGDCTCPQLPLMVKLASS</sequence>
<evidence type="ECO:0008006" key="15">
    <source>
        <dbReference type="Google" id="ProtNLM"/>
    </source>
</evidence>
<evidence type="ECO:0000256" key="4">
    <source>
        <dbReference type="ARBA" id="ARBA00010617"/>
    </source>
</evidence>
<evidence type="ECO:0000256" key="1">
    <source>
        <dbReference type="ARBA" id="ARBA00001971"/>
    </source>
</evidence>
<dbReference type="OrthoDB" id="1470350at2759"/>
<dbReference type="Pfam" id="PF00067">
    <property type="entry name" value="p450"/>
    <property type="match status" value="1"/>
</dbReference>
<name>A0A409W4Q2_9AGAR</name>
<evidence type="ECO:0000313" key="14">
    <source>
        <dbReference type="Proteomes" id="UP000284842"/>
    </source>
</evidence>
<evidence type="ECO:0000313" key="13">
    <source>
        <dbReference type="EMBL" id="PPQ73477.1"/>
    </source>
</evidence>
<keyword evidence="9" id="KW-0560">Oxidoreductase</keyword>
<dbReference type="PANTHER" id="PTHR24305">
    <property type="entry name" value="CYTOCHROME P450"/>
    <property type="match status" value="1"/>
</dbReference>
<dbReference type="Gene3D" id="1.10.630.10">
    <property type="entry name" value="Cytochrome P450"/>
    <property type="match status" value="1"/>
</dbReference>
<evidence type="ECO:0000256" key="2">
    <source>
        <dbReference type="ARBA" id="ARBA00004370"/>
    </source>
</evidence>
<keyword evidence="7" id="KW-0479">Metal-binding</keyword>
<keyword evidence="6" id="KW-0812">Transmembrane</keyword>
<dbReference type="InterPro" id="IPR036396">
    <property type="entry name" value="Cyt_P450_sf"/>
</dbReference>
<dbReference type="GO" id="GO:0016705">
    <property type="term" value="F:oxidoreductase activity, acting on paired donors, with incorporation or reduction of molecular oxygen"/>
    <property type="evidence" value="ECO:0007669"/>
    <property type="project" value="InterPro"/>
</dbReference>
<dbReference type="AlphaFoldDB" id="A0A409W4Q2"/>
<comment type="caution">
    <text evidence="13">The sequence shown here is derived from an EMBL/GenBank/DDBJ whole genome shotgun (WGS) entry which is preliminary data.</text>
</comment>
<dbReference type="InterPro" id="IPR001128">
    <property type="entry name" value="Cyt_P450"/>
</dbReference>
<dbReference type="EMBL" id="NHTK01005815">
    <property type="protein sequence ID" value="PPQ73477.1"/>
    <property type="molecule type" value="Genomic_DNA"/>
</dbReference>
<dbReference type="GO" id="GO:0016020">
    <property type="term" value="C:membrane"/>
    <property type="evidence" value="ECO:0007669"/>
    <property type="project" value="UniProtKB-SubCell"/>
</dbReference>
<evidence type="ECO:0000256" key="6">
    <source>
        <dbReference type="ARBA" id="ARBA00022692"/>
    </source>
</evidence>
<dbReference type="PANTHER" id="PTHR24305:SF166">
    <property type="entry name" value="CYTOCHROME P450 12A4, MITOCHONDRIAL-RELATED"/>
    <property type="match status" value="1"/>
</dbReference>
<keyword evidence="10" id="KW-0408">Iron</keyword>
<organism evidence="13 14">
    <name type="scientific">Panaeolus cyanescens</name>
    <dbReference type="NCBI Taxonomy" id="181874"/>
    <lineage>
        <taxon>Eukaryota</taxon>
        <taxon>Fungi</taxon>
        <taxon>Dikarya</taxon>
        <taxon>Basidiomycota</taxon>
        <taxon>Agaricomycotina</taxon>
        <taxon>Agaricomycetes</taxon>
        <taxon>Agaricomycetidae</taxon>
        <taxon>Agaricales</taxon>
        <taxon>Agaricineae</taxon>
        <taxon>Galeropsidaceae</taxon>
        <taxon>Panaeolus</taxon>
    </lineage>
</organism>
<dbReference type="STRING" id="181874.A0A409W4Q2"/>
<dbReference type="Proteomes" id="UP000284842">
    <property type="component" value="Unassembled WGS sequence"/>
</dbReference>
<keyword evidence="11" id="KW-0503">Monooxygenase</keyword>
<keyword evidence="8" id="KW-1133">Transmembrane helix</keyword>
<dbReference type="InterPro" id="IPR050121">
    <property type="entry name" value="Cytochrome_P450_monoxygenase"/>
</dbReference>
<evidence type="ECO:0000256" key="10">
    <source>
        <dbReference type="ARBA" id="ARBA00023004"/>
    </source>
</evidence>
<comment type="similarity">
    <text evidence="4">Belongs to the cytochrome P450 family.</text>
</comment>
<gene>
    <name evidence="13" type="ORF">CVT24_007807</name>
</gene>
<evidence type="ECO:0000256" key="7">
    <source>
        <dbReference type="ARBA" id="ARBA00022723"/>
    </source>
</evidence>
<dbReference type="GO" id="GO:0020037">
    <property type="term" value="F:heme binding"/>
    <property type="evidence" value="ECO:0007669"/>
    <property type="project" value="InterPro"/>
</dbReference>
<reference evidence="13 14" key="1">
    <citation type="journal article" date="2018" name="Evol. Lett.">
        <title>Horizontal gene cluster transfer increased hallucinogenic mushroom diversity.</title>
        <authorList>
            <person name="Reynolds H.T."/>
            <person name="Vijayakumar V."/>
            <person name="Gluck-Thaler E."/>
            <person name="Korotkin H.B."/>
            <person name="Matheny P.B."/>
            <person name="Slot J.C."/>
        </authorList>
    </citation>
    <scope>NUCLEOTIDE SEQUENCE [LARGE SCALE GENOMIC DNA]</scope>
    <source>
        <strain evidence="13 14">2629</strain>
    </source>
</reference>
<evidence type="ECO:0000256" key="9">
    <source>
        <dbReference type="ARBA" id="ARBA00023002"/>
    </source>
</evidence>
<keyword evidence="12" id="KW-0472">Membrane</keyword>
<comment type="pathway">
    <text evidence="3">Secondary metabolite biosynthesis; terpenoid biosynthesis.</text>
</comment>
<keyword evidence="5" id="KW-0349">Heme</keyword>
<accession>A0A409W4Q2</accession>
<evidence type="ECO:0000256" key="12">
    <source>
        <dbReference type="ARBA" id="ARBA00023136"/>
    </source>
</evidence>
<evidence type="ECO:0000256" key="11">
    <source>
        <dbReference type="ARBA" id="ARBA00023033"/>
    </source>
</evidence>
<keyword evidence="14" id="KW-1185">Reference proteome</keyword>
<dbReference type="GO" id="GO:0004497">
    <property type="term" value="F:monooxygenase activity"/>
    <property type="evidence" value="ECO:0007669"/>
    <property type="project" value="UniProtKB-KW"/>
</dbReference>
<protein>
    <recommendedName>
        <fullName evidence="15">Cytochrome P450</fullName>
    </recommendedName>
</protein>
<dbReference type="SUPFAM" id="SSF48264">
    <property type="entry name" value="Cytochrome P450"/>
    <property type="match status" value="1"/>
</dbReference>
<dbReference type="InParanoid" id="A0A409W4Q2"/>
<dbReference type="GO" id="GO:0005506">
    <property type="term" value="F:iron ion binding"/>
    <property type="evidence" value="ECO:0007669"/>
    <property type="project" value="InterPro"/>
</dbReference>